<gene>
    <name evidence="1" type="ORF">rCG_55308</name>
</gene>
<dbReference type="AlphaFoldDB" id="A6KF29"/>
<sequence length="31" mass="3520">MAKGDLELLILLPLLSKCRDYWSAPCTRLLS</sequence>
<proteinExistence type="predicted"/>
<reference evidence="1 2" key="1">
    <citation type="submission" date="2005-09" db="EMBL/GenBank/DDBJ databases">
        <authorList>
            <person name="Mural R.J."/>
            <person name="Li P.W."/>
            <person name="Adams M.D."/>
            <person name="Amanatides P.G."/>
            <person name="Baden-Tillson H."/>
            <person name="Barnstead M."/>
            <person name="Chin S.H."/>
            <person name="Dew I."/>
            <person name="Evans C.A."/>
            <person name="Ferriera S."/>
            <person name="Flanigan M."/>
            <person name="Fosler C."/>
            <person name="Glodek A."/>
            <person name="Gu Z."/>
            <person name="Holt R.A."/>
            <person name="Jennings D."/>
            <person name="Kraft C.L."/>
            <person name="Lu F."/>
            <person name="Nguyen T."/>
            <person name="Nusskern D.R."/>
            <person name="Pfannkoch C.M."/>
            <person name="Sitter C."/>
            <person name="Sutton G.G."/>
            <person name="Venter J.C."/>
            <person name="Wang Z."/>
            <person name="Woodage T."/>
            <person name="Zheng X.H."/>
            <person name="Zhong F."/>
        </authorList>
    </citation>
    <scope>NUCLEOTIDE SEQUENCE [LARGE SCALE GENOMIC DNA]</scope>
    <source>
        <strain>BN</strain>
        <strain evidence="2">Sprague-Dawley</strain>
    </source>
</reference>
<dbReference type="Proteomes" id="UP000234681">
    <property type="component" value="Chromosome 4"/>
</dbReference>
<evidence type="ECO:0000313" key="2">
    <source>
        <dbReference type="Proteomes" id="UP000234681"/>
    </source>
</evidence>
<organism evidence="1 2">
    <name type="scientific">Rattus norvegicus</name>
    <name type="common">Rat</name>
    <dbReference type="NCBI Taxonomy" id="10116"/>
    <lineage>
        <taxon>Eukaryota</taxon>
        <taxon>Metazoa</taxon>
        <taxon>Chordata</taxon>
        <taxon>Craniata</taxon>
        <taxon>Vertebrata</taxon>
        <taxon>Euteleostomi</taxon>
        <taxon>Mammalia</taxon>
        <taxon>Eutheria</taxon>
        <taxon>Euarchontoglires</taxon>
        <taxon>Glires</taxon>
        <taxon>Rodentia</taxon>
        <taxon>Myomorpha</taxon>
        <taxon>Muroidea</taxon>
        <taxon>Muridae</taxon>
        <taxon>Murinae</taxon>
        <taxon>Rattus</taxon>
    </lineage>
</organism>
<accession>A6KF29</accession>
<name>A6KF29_RAT</name>
<dbReference type="EMBL" id="CH474042">
    <property type="protein sequence ID" value="EDL91595.1"/>
    <property type="molecule type" value="Genomic_DNA"/>
</dbReference>
<protein>
    <submittedName>
        <fullName evidence="1">RCG55308</fullName>
    </submittedName>
</protein>
<evidence type="ECO:0000313" key="1">
    <source>
        <dbReference type="EMBL" id="EDL91595.1"/>
    </source>
</evidence>